<evidence type="ECO:0000256" key="1">
    <source>
        <dbReference type="ARBA" id="ARBA00023004"/>
    </source>
</evidence>
<dbReference type="GO" id="GO:0016829">
    <property type="term" value="F:lyase activity"/>
    <property type="evidence" value="ECO:0007669"/>
    <property type="project" value="UniProtKB-KW"/>
</dbReference>
<dbReference type="Pfam" id="PF04412">
    <property type="entry name" value="AcnX"/>
    <property type="match status" value="1"/>
</dbReference>
<dbReference type="PANTHER" id="PTHR36577">
    <property type="entry name" value="DUF521 DOMAIN PROTEIN (AFU_ORTHOLOGUE AFUA_6G00490)"/>
    <property type="match status" value="1"/>
</dbReference>
<dbReference type="InterPro" id="IPR036008">
    <property type="entry name" value="Aconitase_4Fe-4S_dom"/>
</dbReference>
<dbReference type="InterPro" id="IPR015931">
    <property type="entry name" value="Acnase/IPM_dHydase_lsu_aba_1/3"/>
</dbReference>
<evidence type="ECO:0000259" key="3">
    <source>
        <dbReference type="Pfam" id="PF04412"/>
    </source>
</evidence>
<dbReference type="InterPro" id="IPR007506">
    <property type="entry name" value="PMDh-L-like_dom"/>
</dbReference>
<keyword evidence="2" id="KW-0456">Lyase</keyword>
<evidence type="ECO:0000313" key="4">
    <source>
        <dbReference type="EMBL" id="MBT9811280.1"/>
    </source>
</evidence>
<accession>A0A3E2VB38</accession>
<evidence type="ECO:0000313" key="5">
    <source>
        <dbReference type="Proteomes" id="UP000708338"/>
    </source>
</evidence>
<keyword evidence="1" id="KW-0408">Iron</keyword>
<dbReference type="EMBL" id="WQPS01000022">
    <property type="protein sequence ID" value="MBT9811280.1"/>
    <property type="molecule type" value="Genomic_DNA"/>
</dbReference>
<dbReference type="PANTHER" id="PTHR36577:SF3">
    <property type="entry name" value="DUF521 DOMAIN PROTEIN (AFU_ORTHOLOGUE AFUA_6G00490)"/>
    <property type="match status" value="1"/>
</dbReference>
<name>A0A3E2VB38_9FIRM</name>
<dbReference type="SUPFAM" id="SSF53732">
    <property type="entry name" value="Aconitase iron-sulfur domain"/>
    <property type="match status" value="1"/>
</dbReference>
<feature type="domain" description="Phosphomevalonate dehydratase large subunit-like" evidence="3">
    <location>
        <begin position="1"/>
        <end position="405"/>
    </location>
</feature>
<dbReference type="Gene3D" id="3.30.499.10">
    <property type="entry name" value="Aconitase, domain 3"/>
    <property type="match status" value="1"/>
</dbReference>
<sequence>MRLTDYEKSMLNGDQGEMRRQAMEALCDLARFYDVEEFVEVVGCHDDSTVYAGEAQVAFAEHLAGHGAKFAVPTTTNATACDINLWDRQKHEVETMAATRRIEAAHVKMGAIPTWSCAPYHVGMAPSFGQQFASAESNVICYYNSIIGARTNRYAGPLELLCGIAGRVPYFGLHVPENRYAQGLVKLGDDIRPEYFEEEDIFNLVSYAYGSIVADRIWALEGMPSKGITNEILKQFSATAASSGGIALFHMIGVTPEAQTKEQAFNGKEPQEVVEIHLSHLAEAERQITNPDVTDIDAVVLGCPHCSYNECARIEELFRGRRVHDNVNFWLITPRSVNDRLKDSGLYERLTRLGVEIYCDGCILEYRNKNLGTKTMMSNSGKFDTYCFSMRGLQPVFGSMKECIESAVAGKVVKEEKPWRR</sequence>
<protein>
    <submittedName>
        <fullName evidence="4">DUF521 domain-containing protein</fullName>
    </submittedName>
</protein>
<reference evidence="4" key="1">
    <citation type="journal article" date="2021" name="Gut Microbes">
        <title>A synthetic consortium of 100 gut commensals modulates the composition and function in a colon model of the microbiome of elderly subjects.</title>
        <authorList>
            <person name="Perez M."/>
            <person name="Ntemiri A."/>
            <person name="Tan H."/>
            <person name="Harris H.M.B."/>
            <person name="Roager H.M."/>
            <person name="Ribiere C."/>
            <person name="O'Toole P.W."/>
        </authorList>
    </citation>
    <scope>NUCLEOTIDE SEQUENCE</scope>
    <source>
        <strain evidence="4">MCC335</strain>
    </source>
</reference>
<gene>
    <name evidence="4" type="ORF">GPL26_16765</name>
</gene>
<dbReference type="RefSeq" id="WP_007863225.1">
    <property type="nucleotide sequence ID" value="NZ_CABJDD010000011.1"/>
</dbReference>
<comment type="caution">
    <text evidence="4">The sequence shown here is derived from an EMBL/GenBank/DDBJ whole genome shotgun (WGS) entry which is preliminary data.</text>
</comment>
<dbReference type="AlphaFoldDB" id="A0A3E2VB38"/>
<proteinExistence type="predicted"/>
<evidence type="ECO:0000256" key="2">
    <source>
        <dbReference type="ARBA" id="ARBA00023239"/>
    </source>
</evidence>
<dbReference type="Proteomes" id="UP000708338">
    <property type="component" value="Unassembled WGS sequence"/>
</dbReference>
<organism evidence="4 5">
    <name type="scientific">Enterocloster citroniae</name>
    <dbReference type="NCBI Taxonomy" id="358743"/>
    <lineage>
        <taxon>Bacteria</taxon>
        <taxon>Bacillati</taxon>
        <taxon>Bacillota</taxon>
        <taxon>Clostridia</taxon>
        <taxon>Lachnospirales</taxon>
        <taxon>Lachnospiraceae</taxon>
        <taxon>Enterocloster</taxon>
    </lineage>
</organism>